<dbReference type="AlphaFoldDB" id="A0A226DE39"/>
<dbReference type="STRING" id="158441.A0A226DE39"/>
<sequence length="386" mass="46028">MDVRDEIRRKKLKDLLEREWQGIATDIEEQNDILAKNAEKYRKSIGDTRDKLDDLQKYMDDHANQLNQFTKDLEIQMENSMNLFHLTRRMEFQMTEERWGEFIWKLSRNFELQFEAMKTYYNDTTHSNLTLICTLQDLINESMRKRNLYQDQICEYQDLMRDADEKMPMLKKEYVRNRVKHDFIVRTRQGIKTTKREVAITLEDVNRKKGEFRSFKVELEAEEEVRKYRAEKNRLLGHFPNPESFARTSQPYKNLLDRRDEHLERQKLKHPTVTPEEGFVFGRASRLDWGPANLVAKKAYPTPMAVREKVWCPPPTEETEIKLCLTDSIRGFLAWKKGKYRKVPDTRAHATKCNSVTSLLGKPVFRELHPITATTFTFTMNFKQKL</sequence>
<gene>
    <name evidence="2" type="ORF">Fcan01_22318</name>
</gene>
<dbReference type="EMBL" id="LNIX01000024">
    <property type="protein sequence ID" value="OXA42851.1"/>
    <property type="molecule type" value="Genomic_DNA"/>
</dbReference>
<accession>A0A226DE39</accession>
<name>A0A226DE39_FOLCA</name>
<evidence type="ECO:0000256" key="1">
    <source>
        <dbReference type="SAM" id="Coils"/>
    </source>
</evidence>
<feature type="coiled-coil region" evidence="1">
    <location>
        <begin position="24"/>
        <end position="79"/>
    </location>
</feature>
<protein>
    <submittedName>
        <fullName evidence="2">Growth arrest-specific protein 8</fullName>
    </submittedName>
</protein>
<organism evidence="2 3">
    <name type="scientific">Folsomia candida</name>
    <name type="common">Springtail</name>
    <dbReference type="NCBI Taxonomy" id="158441"/>
    <lineage>
        <taxon>Eukaryota</taxon>
        <taxon>Metazoa</taxon>
        <taxon>Ecdysozoa</taxon>
        <taxon>Arthropoda</taxon>
        <taxon>Hexapoda</taxon>
        <taxon>Collembola</taxon>
        <taxon>Entomobryomorpha</taxon>
        <taxon>Isotomoidea</taxon>
        <taxon>Isotomidae</taxon>
        <taxon>Proisotominae</taxon>
        <taxon>Folsomia</taxon>
    </lineage>
</organism>
<reference evidence="2 3" key="1">
    <citation type="submission" date="2015-12" db="EMBL/GenBank/DDBJ databases">
        <title>The genome of Folsomia candida.</title>
        <authorList>
            <person name="Faddeeva A."/>
            <person name="Derks M.F."/>
            <person name="Anvar Y."/>
            <person name="Smit S."/>
            <person name="Van Straalen N."/>
            <person name="Roelofs D."/>
        </authorList>
    </citation>
    <scope>NUCLEOTIDE SEQUENCE [LARGE SCALE GENOMIC DNA]</scope>
    <source>
        <strain evidence="2 3">VU population</strain>
        <tissue evidence="2">Whole body</tissue>
    </source>
</reference>
<evidence type="ECO:0000313" key="3">
    <source>
        <dbReference type="Proteomes" id="UP000198287"/>
    </source>
</evidence>
<proteinExistence type="predicted"/>
<comment type="caution">
    <text evidence="2">The sequence shown here is derived from an EMBL/GenBank/DDBJ whole genome shotgun (WGS) entry which is preliminary data.</text>
</comment>
<evidence type="ECO:0000313" key="2">
    <source>
        <dbReference type="EMBL" id="OXA42851.1"/>
    </source>
</evidence>
<keyword evidence="3" id="KW-1185">Reference proteome</keyword>
<keyword evidence="1" id="KW-0175">Coiled coil</keyword>
<dbReference type="Proteomes" id="UP000198287">
    <property type="component" value="Unassembled WGS sequence"/>
</dbReference>